<dbReference type="Proteomes" id="UP001198983">
    <property type="component" value="Chromosome"/>
</dbReference>
<feature type="transmembrane region" description="Helical" evidence="3">
    <location>
        <begin position="60"/>
        <end position="82"/>
    </location>
</feature>
<dbReference type="GO" id="GO:0005886">
    <property type="term" value="C:plasma membrane"/>
    <property type="evidence" value="ECO:0007669"/>
    <property type="project" value="UniProtKB-SubCell"/>
</dbReference>
<dbReference type="GO" id="GO:0015225">
    <property type="term" value="F:biotin transmembrane transporter activity"/>
    <property type="evidence" value="ECO:0007669"/>
    <property type="project" value="UniProtKB-UniRule"/>
</dbReference>
<feature type="transmembrane region" description="Helical" evidence="3">
    <location>
        <begin position="117"/>
        <end position="137"/>
    </location>
</feature>
<keyword evidence="2 3" id="KW-0472">Membrane</keyword>
<dbReference type="RefSeq" id="WP_228416151.1">
    <property type="nucleotide sequence ID" value="NZ_CP081135.1"/>
</dbReference>
<sequence>MIELKNKTSKIVICGLFAAMISVSAFIQIPIPNIDYFTLQFLFVLLAGMLLGSKLGGISVLVYVITGLMGFPVFASGGGLTYILRPSFGYLIGFILCAFVTGFVCEKIKSKKISKYLIAAFCGFLVTYAFGLTYKYYILNFYMGTKMPLLALLLSCFPLDIPGDIVLCIVASLVGSKLSKYVKRENVNYA</sequence>
<proteinExistence type="inferred from homology"/>
<gene>
    <name evidence="4" type="ORF">JW646_19750</name>
</gene>
<comment type="similarity">
    <text evidence="1 2">Belongs to the BioY family.</text>
</comment>
<keyword evidence="2" id="KW-1003">Cell membrane</keyword>
<keyword evidence="3" id="KW-1133">Transmembrane helix</keyword>
<dbReference type="KEGG" id="tem:JW646_19750"/>
<dbReference type="AlphaFoldDB" id="A0AAX2ZEW2"/>
<feature type="transmembrane region" description="Helical" evidence="3">
    <location>
        <begin position="149"/>
        <end position="174"/>
    </location>
</feature>
<evidence type="ECO:0000313" key="4">
    <source>
        <dbReference type="EMBL" id="UEL47823.1"/>
    </source>
</evidence>
<dbReference type="PIRSF" id="PIRSF016661">
    <property type="entry name" value="BioY"/>
    <property type="match status" value="1"/>
</dbReference>
<evidence type="ECO:0000256" key="3">
    <source>
        <dbReference type="SAM" id="Phobius"/>
    </source>
</evidence>
<reference evidence="4 5" key="1">
    <citation type="journal article" date="2023" name="Int. J. Syst. Evol. Microbiol.">
        <title>Terrisporobacter hibernicus sp. nov., isolated from bovine faeces in Northern Ireland.</title>
        <authorList>
            <person name="Mitchell M."/>
            <person name="Nguyen S.V."/>
            <person name="Connor M."/>
            <person name="Fairley D.J."/>
            <person name="Donoghue O."/>
            <person name="Marshall H."/>
            <person name="Koolman L."/>
            <person name="McMullan G."/>
            <person name="Schaffer K.E."/>
            <person name="McGrath J.W."/>
            <person name="Fanning S."/>
        </authorList>
    </citation>
    <scope>NUCLEOTIDE SEQUENCE [LARGE SCALE GENOMIC DNA]</scope>
    <source>
        <strain evidence="4 5">MCA3</strain>
    </source>
</reference>
<keyword evidence="2" id="KW-0813">Transport</keyword>
<dbReference type="PANTHER" id="PTHR34295">
    <property type="entry name" value="BIOTIN TRANSPORTER BIOY"/>
    <property type="match status" value="1"/>
</dbReference>
<accession>A0AAX2ZEW2</accession>
<keyword evidence="5" id="KW-1185">Reference proteome</keyword>
<dbReference type="InterPro" id="IPR003784">
    <property type="entry name" value="BioY"/>
</dbReference>
<evidence type="ECO:0000313" key="5">
    <source>
        <dbReference type="Proteomes" id="UP001198983"/>
    </source>
</evidence>
<comment type="subcellular location">
    <subcellularLocation>
        <location evidence="2">Cell membrane</location>
        <topology evidence="2">Multi-pass membrane protein</topology>
    </subcellularLocation>
</comment>
<name>A0AAX2ZEW2_9FIRM</name>
<dbReference type="Pfam" id="PF02632">
    <property type="entry name" value="BioY"/>
    <property type="match status" value="1"/>
</dbReference>
<evidence type="ECO:0000256" key="2">
    <source>
        <dbReference type="PIRNR" id="PIRNR016661"/>
    </source>
</evidence>
<keyword evidence="3" id="KW-0812">Transmembrane</keyword>
<evidence type="ECO:0000256" key="1">
    <source>
        <dbReference type="ARBA" id="ARBA00010692"/>
    </source>
</evidence>
<feature type="transmembrane region" description="Helical" evidence="3">
    <location>
        <begin position="88"/>
        <end position="105"/>
    </location>
</feature>
<feature type="transmembrane region" description="Helical" evidence="3">
    <location>
        <begin position="12"/>
        <end position="31"/>
    </location>
</feature>
<organism evidence="4 5">
    <name type="scientific">Terrisporobacter hibernicus</name>
    <dbReference type="NCBI Taxonomy" id="2813371"/>
    <lineage>
        <taxon>Bacteria</taxon>
        <taxon>Bacillati</taxon>
        <taxon>Bacillota</taxon>
        <taxon>Clostridia</taxon>
        <taxon>Peptostreptococcales</taxon>
        <taxon>Peptostreptococcaceae</taxon>
        <taxon>Terrisporobacter</taxon>
    </lineage>
</organism>
<dbReference type="Gene3D" id="1.10.1760.20">
    <property type="match status" value="1"/>
</dbReference>
<feature type="transmembrane region" description="Helical" evidence="3">
    <location>
        <begin position="37"/>
        <end position="53"/>
    </location>
</feature>
<protein>
    <recommendedName>
        <fullName evidence="2">Biotin transporter</fullName>
    </recommendedName>
</protein>
<dbReference type="EMBL" id="CP081135">
    <property type="protein sequence ID" value="UEL47823.1"/>
    <property type="molecule type" value="Genomic_DNA"/>
</dbReference>
<dbReference type="PANTHER" id="PTHR34295:SF1">
    <property type="entry name" value="BIOTIN TRANSPORTER BIOY"/>
    <property type="match status" value="1"/>
</dbReference>